<dbReference type="Proteomes" id="UP000615755">
    <property type="component" value="Unassembled WGS sequence"/>
</dbReference>
<gene>
    <name evidence="9" type="primary">exbD</name>
    <name evidence="9" type="ORF">PAUR_b0678</name>
</gene>
<evidence type="ECO:0000256" key="7">
    <source>
        <dbReference type="RuleBase" id="RU003879"/>
    </source>
</evidence>
<evidence type="ECO:0000313" key="9">
    <source>
        <dbReference type="EMBL" id="MBE0370607.1"/>
    </source>
</evidence>
<organism evidence="9 10">
    <name type="scientific">Pseudoalteromonas aurantia 208</name>
    <dbReference type="NCBI Taxonomy" id="1314867"/>
    <lineage>
        <taxon>Bacteria</taxon>
        <taxon>Pseudomonadati</taxon>
        <taxon>Pseudomonadota</taxon>
        <taxon>Gammaproteobacteria</taxon>
        <taxon>Alteromonadales</taxon>
        <taxon>Pseudoalteromonadaceae</taxon>
        <taxon>Pseudoalteromonas</taxon>
    </lineage>
</organism>
<evidence type="ECO:0000256" key="1">
    <source>
        <dbReference type="ARBA" id="ARBA00004162"/>
    </source>
</evidence>
<dbReference type="Pfam" id="PF02472">
    <property type="entry name" value="ExbD"/>
    <property type="match status" value="1"/>
</dbReference>
<keyword evidence="4 7" id="KW-0812">Transmembrane</keyword>
<comment type="caution">
    <text evidence="9">The sequence shown here is derived from an EMBL/GenBank/DDBJ whole genome shotgun (WGS) entry which is preliminary data.</text>
</comment>
<evidence type="ECO:0000256" key="3">
    <source>
        <dbReference type="ARBA" id="ARBA00022475"/>
    </source>
</evidence>
<feature type="transmembrane region" description="Helical" evidence="8">
    <location>
        <begin position="20"/>
        <end position="40"/>
    </location>
</feature>
<keyword evidence="7" id="KW-0653">Protein transport</keyword>
<dbReference type="RefSeq" id="WP_192509682.1">
    <property type="nucleotide sequence ID" value="NZ_AQGV01000015.1"/>
</dbReference>
<keyword evidence="6 8" id="KW-0472">Membrane</keyword>
<evidence type="ECO:0000256" key="8">
    <source>
        <dbReference type="SAM" id="Phobius"/>
    </source>
</evidence>
<evidence type="ECO:0000256" key="5">
    <source>
        <dbReference type="ARBA" id="ARBA00022989"/>
    </source>
</evidence>
<accession>A0ABR9EIN6</accession>
<evidence type="ECO:0000313" key="10">
    <source>
        <dbReference type="Proteomes" id="UP000615755"/>
    </source>
</evidence>
<keyword evidence="10" id="KW-1185">Reference proteome</keyword>
<dbReference type="PANTHER" id="PTHR30558">
    <property type="entry name" value="EXBD MEMBRANE COMPONENT OF PMF-DRIVEN MACROMOLECULE IMPORT SYSTEM"/>
    <property type="match status" value="1"/>
</dbReference>
<evidence type="ECO:0000256" key="2">
    <source>
        <dbReference type="ARBA" id="ARBA00005811"/>
    </source>
</evidence>
<keyword evidence="7" id="KW-0813">Transport</keyword>
<comment type="similarity">
    <text evidence="2 7">Belongs to the ExbD/TolR family.</text>
</comment>
<comment type="subcellular location">
    <subcellularLocation>
        <location evidence="1">Cell membrane</location>
        <topology evidence="1">Single-pass membrane protein</topology>
    </subcellularLocation>
    <subcellularLocation>
        <location evidence="7">Cell membrane</location>
        <topology evidence="7">Single-pass type II membrane protein</topology>
    </subcellularLocation>
</comment>
<reference evidence="9 10" key="1">
    <citation type="submission" date="2015-03" db="EMBL/GenBank/DDBJ databases">
        <title>Genome sequence of Pseudoalteromonas aurantia.</title>
        <authorList>
            <person name="Xie B.-B."/>
            <person name="Rong J.-C."/>
            <person name="Qin Q.-L."/>
            <person name="Zhang Y.-Z."/>
        </authorList>
    </citation>
    <scope>NUCLEOTIDE SEQUENCE [LARGE SCALE GENOMIC DNA]</scope>
    <source>
        <strain evidence="9 10">208</strain>
    </source>
</reference>
<dbReference type="PANTHER" id="PTHR30558:SF13">
    <property type="entry name" value="BIOPOLYMER TRANSPORT PROTEIN EXBD2"/>
    <property type="match status" value="1"/>
</dbReference>
<keyword evidence="5 8" id="KW-1133">Transmembrane helix</keyword>
<name>A0ABR9EIN6_9GAMM</name>
<dbReference type="Gene3D" id="3.30.420.270">
    <property type="match status" value="1"/>
</dbReference>
<dbReference type="InterPro" id="IPR003400">
    <property type="entry name" value="ExbD"/>
</dbReference>
<protein>
    <submittedName>
        <fullName evidence="9">Biopolymer transport protein ExbD</fullName>
    </submittedName>
</protein>
<keyword evidence="3" id="KW-1003">Cell membrane</keyword>
<evidence type="ECO:0000256" key="4">
    <source>
        <dbReference type="ARBA" id="ARBA00022692"/>
    </source>
</evidence>
<proteinExistence type="inferred from homology"/>
<dbReference type="EMBL" id="AQGV01000015">
    <property type="protein sequence ID" value="MBE0370607.1"/>
    <property type="molecule type" value="Genomic_DNA"/>
</dbReference>
<evidence type="ECO:0000256" key="6">
    <source>
        <dbReference type="ARBA" id="ARBA00023136"/>
    </source>
</evidence>
<sequence>MKSSLDARTTEQESQDIDLAPLLDVVFILLIFFIVTTVFVKETGVEVDKPTAVSSQNLQKTVLLLAITSDGQVMYSGTNIGVAGIRSTLGHINDKDPRPLIIQADKTVTTELLVSVIDQAKLAGINNINLATVAGE</sequence>